<gene>
    <name evidence="2" type="ORF">MCOR_47307</name>
</gene>
<dbReference type="AlphaFoldDB" id="A0A6J8E651"/>
<dbReference type="Proteomes" id="UP000507470">
    <property type="component" value="Unassembled WGS sequence"/>
</dbReference>
<keyword evidence="3" id="KW-1185">Reference proteome</keyword>
<feature type="compositionally biased region" description="Polar residues" evidence="1">
    <location>
        <begin position="422"/>
        <end position="442"/>
    </location>
</feature>
<proteinExistence type="predicted"/>
<dbReference type="EMBL" id="CACVKT020008349">
    <property type="protein sequence ID" value="CAC5414521.1"/>
    <property type="molecule type" value="Genomic_DNA"/>
</dbReference>
<feature type="region of interest" description="Disordered" evidence="1">
    <location>
        <begin position="181"/>
        <end position="236"/>
    </location>
</feature>
<protein>
    <submittedName>
        <fullName evidence="2">Uncharacterized protein</fullName>
    </submittedName>
</protein>
<feature type="region of interest" description="Disordered" evidence="1">
    <location>
        <begin position="309"/>
        <end position="328"/>
    </location>
</feature>
<accession>A0A6J8E651</accession>
<feature type="compositionally biased region" description="Low complexity" evidence="1">
    <location>
        <begin position="312"/>
        <end position="324"/>
    </location>
</feature>
<name>A0A6J8E651_MYTCO</name>
<evidence type="ECO:0000313" key="3">
    <source>
        <dbReference type="Proteomes" id="UP000507470"/>
    </source>
</evidence>
<feature type="compositionally biased region" description="Basic and acidic residues" evidence="1">
    <location>
        <begin position="254"/>
        <end position="271"/>
    </location>
</feature>
<sequence>MASNILRNSPLATLTSLYCREDENKVRSNMDKDDEDSIDSILTEIETSLQSTYPETGENENQVLSAYYEDLRTVGYGRKDDASFILTYNNPFDPRLTFHGLGEHVHHPDVKDEKYKAELTENVFLALDQPSQLMDKYLNGYRAYVRGLSGSPGSGDWANRSIECKRLYERISSDAVKSIWSENTEKPKNPTNSTVANKFDHASVTETNQHCRPKNTKTRLTMRQKKDSGNFTRNVADADTGIHGKLIEGCVSTEDEHKSQSNAEKNGDKKRTNQQSKFGIKDTIYEHSKTLKPIVQDQRELTNSWAGLFKKGSNQTSNNSTGSNIEDEEIQRIDGMRDGTENKIETHNETTKAISYGPNINNDNYNHQQNIKNSTNLIYTHVQNPILPNPYHRNNEFQGLQPQSQDQNSWSHQSFRPDHYTTTHPTSQLWTDQNQPSQQQQLWHDQISYQQLPSNQNTSTKIQPPPGFNQQLVHQPGLVNQRTNFQTDIQPTGMYQNVQDVSEQQSFLYNLQQFVQQPPTQIQNPINRYQYFPGQQKPQFMYNGNWNANNNNADDDEISNTVHYSSTETMGEEIYRKEHRDRPRCKTRNIRANLIRIYPSKNK</sequence>
<evidence type="ECO:0000313" key="2">
    <source>
        <dbReference type="EMBL" id="CAC5414521.1"/>
    </source>
</evidence>
<feature type="compositionally biased region" description="Polar residues" evidence="1">
    <location>
        <begin position="396"/>
        <end position="414"/>
    </location>
</feature>
<evidence type="ECO:0000256" key="1">
    <source>
        <dbReference type="SAM" id="MobiDB-lite"/>
    </source>
</evidence>
<organism evidence="2 3">
    <name type="scientific">Mytilus coruscus</name>
    <name type="common">Sea mussel</name>
    <dbReference type="NCBI Taxonomy" id="42192"/>
    <lineage>
        <taxon>Eukaryota</taxon>
        <taxon>Metazoa</taxon>
        <taxon>Spiralia</taxon>
        <taxon>Lophotrochozoa</taxon>
        <taxon>Mollusca</taxon>
        <taxon>Bivalvia</taxon>
        <taxon>Autobranchia</taxon>
        <taxon>Pteriomorphia</taxon>
        <taxon>Mytilida</taxon>
        <taxon>Mytiloidea</taxon>
        <taxon>Mytilidae</taxon>
        <taxon>Mytilinae</taxon>
        <taxon>Mytilus</taxon>
    </lineage>
</organism>
<feature type="region of interest" description="Disordered" evidence="1">
    <location>
        <begin position="251"/>
        <end position="281"/>
    </location>
</feature>
<feature type="compositionally biased region" description="Basic residues" evidence="1">
    <location>
        <begin position="211"/>
        <end position="223"/>
    </location>
</feature>
<reference evidence="2 3" key="1">
    <citation type="submission" date="2020-06" db="EMBL/GenBank/DDBJ databases">
        <authorList>
            <person name="Li R."/>
            <person name="Bekaert M."/>
        </authorList>
    </citation>
    <scope>NUCLEOTIDE SEQUENCE [LARGE SCALE GENOMIC DNA]</scope>
    <source>
        <strain evidence="3">wild</strain>
    </source>
</reference>
<dbReference type="OrthoDB" id="6153554at2759"/>
<feature type="region of interest" description="Disordered" evidence="1">
    <location>
        <begin position="389"/>
        <end position="442"/>
    </location>
</feature>